<proteinExistence type="predicted"/>
<gene>
    <name evidence="3" type="ORF">HCN51_27010</name>
</gene>
<evidence type="ECO:0000313" key="4">
    <source>
        <dbReference type="Proteomes" id="UP000696294"/>
    </source>
</evidence>
<evidence type="ECO:0000259" key="2">
    <source>
        <dbReference type="Pfam" id="PF01569"/>
    </source>
</evidence>
<feature type="chain" id="PRO_5046875782" evidence="1">
    <location>
        <begin position="38"/>
        <end position="483"/>
    </location>
</feature>
<evidence type="ECO:0000256" key="1">
    <source>
        <dbReference type="SAM" id="SignalP"/>
    </source>
</evidence>
<accession>A0ABX1B5E3</accession>
<dbReference type="InterPro" id="IPR052559">
    <property type="entry name" value="V-haloperoxidase"/>
</dbReference>
<feature type="signal peptide" evidence="1">
    <location>
        <begin position="1"/>
        <end position="37"/>
    </location>
</feature>
<reference evidence="3 4" key="1">
    <citation type="submission" date="2020-03" db="EMBL/GenBank/DDBJ databases">
        <title>WGS of actinomycetes isolated from Thailand.</title>
        <authorList>
            <person name="Thawai C."/>
        </authorList>
    </citation>
    <scope>NUCLEOTIDE SEQUENCE [LARGE SCALE GENOMIC DNA]</scope>
    <source>
        <strain evidence="3 4">FMUSA5-5</strain>
    </source>
</reference>
<dbReference type="SUPFAM" id="SSF48317">
    <property type="entry name" value="Acid phosphatase/Vanadium-dependent haloperoxidase"/>
    <property type="match status" value="1"/>
</dbReference>
<dbReference type="RefSeq" id="WP_168012841.1">
    <property type="nucleotide sequence ID" value="NZ_JAATEP010000020.1"/>
</dbReference>
<feature type="domain" description="Phosphatidic acid phosphatase type 2/haloperoxidase" evidence="2">
    <location>
        <begin position="354"/>
        <end position="471"/>
    </location>
</feature>
<dbReference type="Pfam" id="PF01569">
    <property type="entry name" value="PAP2"/>
    <property type="match status" value="1"/>
</dbReference>
<dbReference type="InterPro" id="IPR000326">
    <property type="entry name" value="PAP2/HPO"/>
</dbReference>
<dbReference type="Proteomes" id="UP000696294">
    <property type="component" value="Unassembled WGS sequence"/>
</dbReference>
<protein>
    <submittedName>
        <fullName evidence="3">Vanadium-dependent haloperoxidase</fullName>
    </submittedName>
</protein>
<dbReference type="EMBL" id="JAATEP010000020">
    <property type="protein sequence ID" value="NJP93055.1"/>
    <property type="molecule type" value="Genomic_DNA"/>
</dbReference>
<organism evidence="3 4">
    <name type="scientific">Nonomuraea composti</name>
    <dbReference type="NCBI Taxonomy" id="2720023"/>
    <lineage>
        <taxon>Bacteria</taxon>
        <taxon>Bacillati</taxon>
        <taxon>Actinomycetota</taxon>
        <taxon>Actinomycetes</taxon>
        <taxon>Streptosporangiales</taxon>
        <taxon>Streptosporangiaceae</taxon>
        <taxon>Nonomuraea</taxon>
    </lineage>
</organism>
<keyword evidence="1" id="KW-0732">Signal</keyword>
<keyword evidence="4" id="KW-1185">Reference proteome</keyword>
<dbReference type="CDD" id="cd03398">
    <property type="entry name" value="PAP2_haloperoxidase"/>
    <property type="match status" value="1"/>
</dbReference>
<dbReference type="InterPro" id="IPR036938">
    <property type="entry name" value="PAP2/HPO_sf"/>
</dbReference>
<name>A0ABX1B5E3_9ACTN</name>
<dbReference type="PANTHER" id="PTHR34599">
    <property type="entry name" value="PEROXIDASE-RELATED"/>
    <property type="match status" value="1"/>
</dbReference>
<evidence type="ECO:0000313" key="3">
    <source>
        <dbReference type="EMBL" id="NJP93055.1"/>
    </source>
</evidence>
<comment type="caution">
    <text evidence="3">The sequence shown here is derived from an EMBL/GenBank/DDBJ whole genome shotgun (WGS) entry which is preliminary data.</text>
</comment>
<sequence length="483" mass="54025">MKENNDRPLPRVRRTWRHRVAALGSALALAVTGTVVAAPQPALAAAPNYDGDPTQYWNQVLVDVFRQLNGPDAAPGRLARAAAMMNAAIFDAETMYRDQWRTRLYQPYLQAGRYFSLGETDHEEERVIGRTAYNILLDLFGTATLHSPSMTSLLDQRFTHRFGTSPTDFDYLDLQVVSSVVQRMRQFRSDDRSTDSTVYTLSPERGAWRPTGDPSCTAAQNAVTPNWGRVKPFSMTSGSQFRRPTPEQAITYDQLLQTTEYQRQVDLVRRFGGAADTAKTKLERTTPQTAAALFWANDVDDTYRPVGQLLVHTGQVARQLNVTSPYENARLYTLVSLALADAAIAAWDTKYETRIDLWRPESAIREIDPDWRPLSVDRNGNHFSPCFPSWVSGHATFAGAWAGIMTRFFDGNATFTVDTEDPSAPVKSKTFTSFAQAAQENAQSRLWLGVHYPWDADDGMAIGDAIANHVFTNELTELPTTPR</sequence>
<dbReference type="PANTHER" id="PTHR34599:SF2">
    <property type="entry name" value="TRAF-TYPE DOMAIN-CONTAINING PROTEIN"/>
    <property type="match status" value="1"/>
</dbReference>
<dbReference type="Gene3D" id="1.10.606.20">
    <property type="match status" value="1"/>
</dbReference>